<dbReference type="Pfam" id="PF03992">
    <property type="entry name" value="ABM"/>
    <property type="match status" value="2"/>
</dbReference>
<dbReference type="InterPro" id="IPR007138">
    <property type="entry name" value="ABM_dom"/>
</dbReference>
<feature type="domain" description="ABM" evidence="3">
    <location>
        <begin position="15"/>
        <end position="82"/>
    </location>
</feature>
<keyword evidence="2" id="KW-0472">Membrane</keyword>
<dbReference type="InterPro" id="IPR038762">
    <property type="entry name" value="ABM_predict"/>
</dbReference>
<evidence type="ECO:0000313" key="5">
    <source>
        <dbReference type="Proteomes" id="UP000233766"/>
    </source>
</evidence>
<comment type="caution">
    <text evidence="4">The sequence shown here is derived from an EMBL/GenBank/DDBJ whole genome shotgun (WGS) entry which is preliminary data.</text>
</comment>
<dbReference type="Gene3D" id="3.30.70.100">
    <property type="match status" value="2"/>
</dbReference>
<evidence type="ECO:0000256" key="1">
    <source>
        <dbReference type="SAM" id="MobiDB-lite"/>
    </source>
</evidence>
<proteinExistence type="predicted"/>
<feature type="transmembrane region" description="Helical" evidence="2">
    <location>
        <begin position="225"/>
        <end position="247"/>
    </location>
</feature>
<accession>A0A2N3V6X4</accession>
<gene>
    <name evidence="4" type="ORF">ATK86_1696</name>
</gene>
<keyword evidence="2" id="KW-0812">Transmembrane</keyword>
<dbReference type="SUPFAM" id="SSF54909">
    <property type="entry name" value="Dimeric alpha+beta barrel"/>
    <property type="match status" value="2"/>
</dbReference>
<protein>
    <recommendedName>
        <fullName evidence="3">ABM domain-containing protein</fullName>
    </recommendedName>
</protein>
<dbReference type="Proteomes" id="UP000233766">
    <property type="component" value="Unassembled WGS sequence"/>
</dbReference>
<organism evidence="4 5">
    <name type="scientific">Nocardia fluminea</name>
    <dbReference type="NCBI Taxonomy" id="134984"/>
    <lineage>
        <taxon>Bacteria</taxon>
        <taxon>Bacillati</taxon>
        <taxon>Actinomycetota</taxon>
        <taxon>Actinomycetes</taxon>
        <taxon>Mycobacteriales</taxon>
        <taxon>Nocardiaceae</taxon>
        <taxon>Nocardia</taxon>
    </lineage>
</organism>
<evidence type="ECO:0000259" key="3">
    <source>
        <dbReference type="Pfam" id="PF03992"/>
    </source>
</evidence>
<dbReference type="AlphaFoldDB" id="A0A2N3V6X4"/>
<keyword evidence="2" id="KW-1133">Transmembrane helix</keyword>
<dbReference type="RefSeq" id="WP_101464041.1">
    <property type="nucleotide sequence ID" value="NZ_PJMW01000002.1"/>
</dbReference>
<evidence type="ECO:0000256" key="2">
    <source>
        <dbReference type="SAM" id="Phobius"/>
    </source>
</evidence>
<feature type="region of interest" description="Disordered" evidence="1">
    <location>
        <begin position="1"/>
        <end position="26"/>
    </location>
</feature>
<dbReference type="OrthoDB" id="1494254at2"/>
<feature type="transmembrane region" description="Helical" evidence="2">
    <location>
        <begin position="253"/>
        <end position="275"/>
    </location>
</feature>
<dbReference type="EMBL" id="PJMW01000002">
    <property type="protein sequence ID" value="PKV77360.1"/>
    <property type="molecule type" value="Genomic_DNA"/>
</dbReference>
<feature type="compositionally biased region" description="Pro residues" evidence="1">
    <location>
        <begin position="1"/>
        <end position="11"/>
    </location>
</feature>
<keyword evidence="5" id="KW-1185">Reference proteome</keyword>
<evidence type="ECO:0000313" key="4">
    <source>
        <dbReference type="EMBL" id="PKV77360.1"/>
    </source>
</evidence>
<dbReference type="InterPro" id="IPR011008">
    <property type="entry name" value="Dimeric_a/b-barrel"/>
</dbReference>
<sequence>MPASPALPPRPASATVVITQQPRTGREDEFRRWQAQVNDAAAAFPGFLGADVTPPGDDRSDWSVVYRFDGIVHLKRWLASDTREELLARGAGLFERPSTQHVLVDEPDEEVATVVVSHPVAAGRETEFVAWQDRMTEVERTFRGFRGSGLHRPIPGVQSDWTIIYSFSSAEHLDRWLESPQRKALLEQAPDFRDFEVHRIANPYGSWFPPSRTGEEGGPASWKTALSVLVGLYPTVVILTVLIAEIWPGAQLWISLLVGNILSVALLTWVVMPVVTRALGFWMRSSPRPDPRTDVIGLACSVAFLTFAAILFYLVTRVFWTLP</sequence>
<name>A0A2N3V6X4_9NOCA</name>
<reference evidence="4 5" key="1">
    <citation type="submission" date="2017-12" db="EMBL/GenBank/DDBJ databases">
        <title>Sequencing the genomes of 1000 Actinobacteria strains.</title>
        <authorList>
            <person name="Klenk H.-P."/>
        </authorList>
    </citation>
    <scope>NUCLEOTIDE SEQUENCE [LARGE SCALE GENOMIC DNA]</scope>
    <source>
        <strain evidence="4 5">DSM 44489</strain>
    </source>
</reference>
<feature type="transmembrane region" description="Helical" evidence="2">
    <location>
        <begin position="295"/>
        <end position="315"/>
    </location>
</feature>
<dbReference type="PANTHER" id="PTHR40057:SF1">
    <property type="entry name" value="SLR1162 PROTEIN"/>
    <property type="match status" value="1"/>
</dbReference>
<dbReference type="PANTHER" id="PTHR40057">
    <property type="entry name" value="SLR1162 PROTEIN"/>
    <property type="match status" value="1"/>
</dbReference>
<feature type="domain" description="ABM" evidence="3">
    <location>
        <begin position="113"/>
        <end position="186"/>
    </location>
</feature>